<dbReference type="OrthoDB" id="10351395at2759"/>
<feature type="transmembrane region" description="Helical" evidence="2">
    <location>
        <begin position="121"/>
        <end position="141"/>
    </location>
</feature>
<dbReference type="AlphaFoldDB" id="E4WUB0"/>
<evidence type="ECO:0000313" key="4">
    <source>
        <dbReference type="Proteomes" id="UP000001307"/>
    </source>
</evidence>
<keyword evidence="2" id="KW-1133">Transmembrane helix</keyword>
<feature type="transmembrane region" description="Helical" evidence="2">
    <location>
        <begin position="231"/>
        <end position="253"/>
    </location>
</feature>
<feature type="compositionally biased region" description="Polar residues" evidence="1">
    <location>
        <begin position="289"/>
        <end position="300"/>
    </location>
</feature>
<gene>
    <name evidence="3" type="ORF">GSOID_T00006023001</name>
</gene>
<organism evidence="3">
    <name type="scientific">Oikopleura dioica</name>
    <name type="common">Tunicate</name>
    <dbReference type="NCBI Taxonomy" id="34765"/>
    <lineage>
        <taxon>Eukaryota</taxon>
        <taxon>Metazoa</taxon>
        <taxon>Chordata</taxon>
        <taxon>Tunicata</taxon>
        <taxon>Appendicularia</taxon>
        <taxon>Copelata</taxon>
        <taxon>Oikopleuridae</taxon>
        <taxon>Oikopleura</taxon>
    </lineage>
</organism>
<keyword evidence="2" id="KW-0812">Transmembrane</keyword>
<evidence type="ECO:0000256" key="1">
    <source>
        <dbReference type="SAM" id="MobiDB-lite"/>
    </source>
</evidence>
<feature type="transmembrane region" description="Helical" evidence="2">
    <location>
        <begin position="161"/>
        <end position="181"/>
    </location>
</feature>
<name>E4WUB0_OIKDI</name>
<accession>E4WUB0</accession>
<evidence type="ECO:0000313" key="3">
    <source>
        <dbReference type="EMBL" id="CBY06948.1"/>
    </source>
</evidence>
<protein>
    <submittedName>
        <fullName evidence="3">Uncharacterized protein</fullName>
    </submittedName>
</protein>
<proteinExistence type="predicted"/>
<reference evidence="3" key="1">
    <citation type="journal article" date="2010" name="Science">
        <title>Plasticity of animal genome architecture unmasked by rapid evolution of a pelagic tunicate.</title>
        <authorList>
            <person name="Denoeud F."/>
            <person name="Henriet S."/>
            <person name="Mungpakdee S."/>
            <person name="Aury J.M."/>
            <person name="Da Silva C."/>
            <person name="Brinkmann H."/>
            <person name="Mikhaleva J."/>
            <person name="Olsen L.C."/>
            <person name="Jubin C."/>
            <person name="Canestro C."/>
            <person name="Bouquet J.M."/>
            <person name="Danks G."/>
            <person name="Poulain J."/>
            <person name="Campsteijn C."/>
            <person name="Adamski M."/>
            <person name="Cross I."/>
            <person name="Yadetie F."/>
            <person name="Muffato M."/>
            <person name="Louis A."/>
            <person name="Butcher S."/>
            <person name="Tsagkogeorga G."/>
            <person name="Konrad A."/>
            <person name="Singh S."/>
            <person name="Jensen M.F."/>
            <person name="Cong E.H."/>
            <person name="Eikeseth-Otteraa H."/>
            <person name="Noel B."/>
            <person name="Anthouard V."/>
            <person name="Porcel B.M."/>
            <person name="Kachouri-Lafond R."/>
            <person name="Nishino A."/>
            <person name="Ugolini M."/>
            <person name="Chourrout P."/>
            <person name="Nishida H."/>
            <person name="Aasland R."/>
            <person name="Huzurbazar S."/>
            <person name="Westhof E."/>
            <person name="Delsuc F."/>
            <person name="Lehrach H."/>
            <person name="Reinhardt R."/>
            <person name="Weissenbach J."/>
            <person name="Roy S.W."/>
            <person name="Artiguenave F."/>
            <person name="Postlethwait J.H."/>
            <person name="Manak J.R."/>
            <person name="Thompson E.M."/>
            <person name="Jaillon O."/>
            <person name="Du Pasquier L."/>
            <person name="Boudinot P."/>
            <person name="Liberles D.A."/>
            <person name="Volff J.N."/>
            <person name="Philippe H."/>
            <person name="Lenhard B."/>
            <person name="Roest Crollius H."/>
            <person name="Wincker P."/>
            <person name="Chourrout D."/>
        </authorList>
    </citation>
    <scope>NUCLEOTIDE SEQUENCE [LARGE SCALE GENOMIC DNA]</scope>
</reference>
<sequence length="300" mass="34629">MFRVFLKKLQILVVFKDWKIFPIMFTFLITANVKAFALGVIAVRQVRPDIPLIRQSINPFRPNVVNSRISSANDDESNLQDENIYEKLKYWRDILSFILEDAAESFAQYFFVDKFVGEDSWLVTVKSIIMVVFALVSFIRFLRHVIPYWKLVDTLQEHLRLIFMVIIIFLIVLVHSVRIFAVLTFPDDPSFIFNCLEKKTEFYEDLVNPRNETFLVQTPFTNDCLRTTDNALIGLVIISSLIAIFGVVAGYFWNFNAVFEQSHYTGRAAIFSTPTSPDTRSSEEPPKTITESLGTSSESF</sequence>
<keyword evidence="4" id="KW-1185">Reference proteome</keyword>
<feature type="region of interest" description="Disordered" evidence="1">
    <location>
        <begin position="274"/>
        <end position="300"/>
    </location>
</feature>
<feature type="transmembrane region" description="Helical" evidence="2">
    <location>
        <begin position="20"/>
        <end position="43"/>
    </location>
</feature>
<keyword evidence="2" id="KW-0472">Membrane</keyword>
<evidence type="ECO:0000256" key="2">
    <source>
        <dbReference type="SAM" id="Phobius"/>
    </source>
</evidence>
<dbReference type="Proteomes" id="UP000001307">
    <property type="component" value="Unassembled WGS sequence"/>
</dbReference>
<dbReference type="EMBL" id="FN653016">
    <property type="protein sequence ID" value="CBY06948.1"/>
    <property type="molecule type" value="Genomic_DNA"/>
</dbReference>
<dbReference type="InParanoid" id="E4WUB0"/>